<reference evidence="1" key="2">
    <citation type="journal article" date="2023" name="IMA Fungus">
        <title>Comparative genomic study of the Penicillium genus elucidates a diverse pangenome and 15 lateral gene transfer events.</title>
        <authorList>
            <person name="Petersen C."/>
            <person name="Sorensen T."/>
            <person name="Nielsen M.R."/>
            <person name="Sondergaard T.E."/>
            <person name="Sorensen J.L."/>
            <person name="Fitzpatrick D.A."/>
            <person name="Frisvad J.C."/>
            <person name="Nielsen K.L."/>
        </authorList>
    </citation>
    <scope>NUCLEOTIDE SEQUENCE</scope>
    <source>
        <strain evidence="1">IBT 3081</strain>
    </source>
</reference>
<dbReference type="Proteomes" id="UP001147752">
    <property type="component" value="Unassembled WGS sequence"/>
</dbReference>
<reference evidence="1" key="1">
    <citation type="submission" date="2022-12" db="EMBL/GenBank/DDBJ databases">
        <authorList>
            <person name="Petersen C."/>
        </authorList>
    </citation>
    <scope>NUCLEOTIDE SEQUENCE</scope>
    <source>
        <strain evidence="1">IBT 3081</strain>
    </source>
</reference>
<evidence type="ECO:0000313" key="1">
    <source>
        <dbReference type="EMBL" id="KAJ5365811.1"/>
    </source>
</evidence>
<comment type="caution">
    <text evidence="1">The sequence shown here is derived from an EMBL/GenBank/DDBJ whole genome shotgun (WGS) entry which is preliminary data.</text>
</comment>
<sequence length="270" mass="29948">MAPQAFCCNKIRSPSFEDEGYRLGLFKYWAKAKDKRPPTKDDNLGLDVSFCVQLFQRANLNSTRLFVPTAWREFAEIDGKLLAAPWVSHGVESPILSPTSANPNIQVPDQGDHGDASSSTILNELTNIPGELDASTNPLAENDLTECPVGTDAKYKVENVVSLVNMPASQYVLDLIDRTRDTMRLNEVSLPTEADMLKIHMFHDLRELAESVDQNIFIWMLFSTANPIVKLLMSCSPSNASTKDDRDNILEATASAVNAMYCFTIGQREG</sequence>
<name>A0A9W9RT85_9EURO</name>
<dbReference type="AlphaFoldDB" id="A0A9W9RT85"/>
<dbReference type="RefSeq" id="XP_056577277.1">
    <property type="nucleotide sequence ID" value="XM_056726426.1"/>
</dbReference>
<dbReference type="OrthoDB" id="4369499at2759"/>
<proteinExistence type="predicted"/>
<gene>
    <name evidence="1" type="ORF">N7517_008697</name>
</gene>
<dbReference type="GeneID" id="81465609"/>
<organism evidence="1 2">
    <name type="scientific">Penicillium concentricum</name>
    <dbReference type="NCBI Taxonomy" id="293559"/>
    <lineage>
        <taxon>Eukaryota</taxon>
        <taxon>Fungi</taxon>
        <taxon>Dikarya</taxon>
        <taxon>Ascomycota</taxon>
        <taxon>Pezizomycotina</taxon>
        <taxon>Eurotiomycetes</taxon>
        <taxon>Eurotiomycetidae</taxon>
        <taxon>Eurotiales</taxon>
        <taxon>Aspergillaceae</taxon>
        <taxon>Penicillium</taxon>
    </lineage>
</organism>
<keyword evidence="2" id="KW-1185">Reference proteome</keyword>
<dbReference type="EMBL" id="JAPZBT010000003">
    <property type="protein sequence ID" value="KAJ5365811.1"/>
    <property type="molecule type" value="Genomic_DNA"/>
</dbReference>
<evidence type="ECO:0000313" key="2">
    <source>
        <dbReference type="Proteomes" id="UP001147752"/>
    </source>
</evidence>
<protein>
    <submittedName>
        <fullName evidence="1">Uncharacterized protein</fullName>
    </submittedName>
</protein>
<accession>A0A9W9RT85</accession>